<protein>
    <recommendedName>
        <fullName evidence="1">DDE-1 domain-containing protein</fullName>
    </recommendedName>
</protein>
<dbReference type="InterPro" id="IPR004875">
    <property type="entry name" value="DDE_SF_endonuclease_dom"/>
</dbReference>
<comment type="caution">
    <text evidence="2">The sequence shown here is derived from an EMBL/GenBank/DDBJ whole genome shotgun (WGS) entry which is preliminary data.</text>
</comment>
<gene>
    <name evidence="2" type="ORF">AVEN_273912_1</name>
</gene>
<dbReference type="GO" id="GO:0005634">
    <property type="term" value="C:nucleus"/>
    <property type="evidence" value="ECO:0007669"/>
    <property type="project" value="TreeGrafter"/>
</dbReference>
<evidence type="ECO:0000313" key="3">
    <source>
        <dbReference type="Proteomes" id="UP000499080"/>
    </source>
</evidence>
<dbReference type="OrthoDB" id="8049557at2759"/>
<dbReference type="Proteomes" id="UP000499080">
    <property type="component" value="Unassembled WGS sequence"/>
</dbReference>
<dbReference type="AlphaFoldDB" id="A0A4Y2M8X8"/>
<feature type="domain" description="DDE-1" evidence="1">
    <location>
        <begin position="54"/>
        <end position="97"/>
    </location>
</feature>
<organism evidence="2 3">
    <name type="scientific">Araneus ventricosus</name>
    <name type="common">Orbweaver spider</name>
    <name type="synonym">Epeira ventricosa</name>
    <dbReference type="NCBI Taxonomy" id="182803"/>
    <lineage>
        <taxon>Eukaryota</taxon>
        <taxon>Metazoa</taxon>
        <taxon>Ecdysozoa</taxon>
        <taxon>Arthropoda</taxon>
        <taxon>Chelicerata</taxon>
        <taxon>Arachnida</taxon>
        <taxon>Araneae</taxon>
        <taxon>Araneomorphae</taxon>
        <taxon>Entelegynae</taxon>
        <taxon>Araneoidea</taxon>
        <taxon>Araneidae</taxon>
        <taxon>Araneus</taxon>
    </lineage>
</organism>
<evidence type="ECO:0000259" key="1">
    <source>
        <dbReference type="Pfam" id="PF03184"/>
    </source>
</evidence>
<proteinExistence type="predicted"/>
<sequence>MLKLQKIFFVNEFVSLIETEKLSPEQIYNADETGLFWWYVSGTTLATVGEKDSKERITILECGNAAGNHITKLFFIGKSAKPRVFKNVKVFPVIYRSKLTRR</sequence>
<dbReference type="InterPro" id="IPR050863">
    <property type="entry name" value="CenT-Element_Derived"/>
</dbReference>
<name>A0A4Y2M8X8_ARAVE</name>
<dbReference type="GO" id="GO:0003677">
    <property type="term" value="F:DNA binding"/>
    <property type="evidence" value="ECO:0007669"/>
    <property type="project" value="TreeGrafter"/>
</dbReference>
<dbReference type="EMBL" id="BGPR01007011">
    <property type="protein sequence ID" value="GBN23575.1"/>
    <property type="molecule type" value="Genomic_DNA"/>
</dbReference>
<dbReference type="PANTHER" id="PTHR19303">
    <property type="entry name" value="TRANSPOSON"/>
    <property type="match status" value="1"/>
</dbReference>
<accession>A0A4Y2M8X8</accession>
<dbReference type="PANTHER" id="PTHR19303:SF16">
    <property type="entry name" value="JERKY PROTEIN HOMOLOG-LIKE"/>
    <property type="match status" value="1"/>
</dbReference>
<reference evidence="2 3" key="1">
    <citation type="journal article" date="2019" name="Sci. Rep.">
        <title>Orb-weaving spider Araneus ventricosus genome elucidates the spidroin gene catalogue.</title>
        <authorList>
            <person name="Kono N."/>
            <person name="Nakamura H."/>
            <person name="Ohtoshi R."/>
            <person name="Moran D.A.P."/>
            <person name="Shinohara A."/>
            <person name="Yoshida Y."/>
            <person name="Fujiwara M."/>
            <person name="Mori M."/>
            <person name="Tomita M."/>
            <person name="Arakawa K."/>
        </authorList>
    </citation>
    <scope>NUCLEOTIDE SEQUENCE [LARGE SCALE GENOMIC DNA]</scope>
</reference>
<dbReference type="Pfam" id="PF03184">
    <property type="entry name" value="DDE_1"/>
    <property type="match status" value="1"/>
</dbReference>
<evidence type="ECO:0000313" key="2">
    <source>
        <dbReference type="EMBL" id="GBN23575.1"/>
    </source>
</evidence>
<keyword evidence="3" id="KW-1185">Reference proteome</keyword>